<dbReference type="PANTHER" id="PTHR15131">
    <property type="entry name" value="SMALL NUCLEAR RNA ACTIVATING COMPLEX, POLYPEPTIDE 1"/>
    <property type="match status" value="1"/>
</dbReference>
<evidence type="ECO:0000313" key="3">
    <source>
        <dbReference type="Proteomes" id="UP000825935"/>
    </source>
</evidence>
<dbReference type="Proteomes" id="UP000825935">
    <property type="component" value="Chromosome 21"/>
</dbReference>
<dbReference type="InterPro" id="IPR019188">
    <property type="entry name" value="SNAPC1"/>
</dbReference>
<dbReference type="EMBL" id="CM035426">
    <property type="protein sequence ID" value="KAH7314382.1"/>
    <property type="molecule type" value="Genomic_DNA"/>
</dbReference>
<gene>
    <name evidence="2" type="ORF">KP509_21G000700</name>
</gene>
<sequence>MDLSAFAADIDELIEAFVQNGVQELSHMKDVWRSRSFSFIHEARPPQVNPGFFMQSLYSYALDFLGHASTWLRKVGGLYVLYILYETQLSVPPYRIYLSLVDLENIYSIVKEAKALGSHTALRVVNRMITKNFFLYGSISLSWKEMRETFEAAANKAVERVNKARKRILESSCAKEHFQGNLGNELGLDGLVLLNKEYARAKQCVYRDASSSRGENANSTDSVLGEELINDVKVWLKKRKSILNGETKGENTMLEKPPAVRDKEGENGAVYDESEYQDNGSVLDLNVSVENDNSFEAELEDALNWD</sequence>
<name>A0A8T2SA60_CERRI</name>
<dbReference type="GO" id="GO:0042796">
    <property type="term" value="P:snRNA transcription by RNA polymerase III"/>
    <property type="evidence" value="ECO:0007669"/>
    <property type="project" value="TreeGrafter"/>
</dbReference>
<evidence type="ECO:0000256" key="1">
    <source>
        <dbReference type="SAM" id="MobiDB-lite"/>
    </source>
</evidence>
<dbReference type="Pfam" id="PF09808">
    <property type="entry name" value="SNAPC1"/>
    <property type="match status" value="1"/>
</dbReference>
<evidence type="ECO:0000313" key="2">
    <source>
        <dbReference type="EMBL" id="KAH7314382.1"/>
    </source>
</evidence>
<dbReference type="AlphaFoldDB" id="A0A8T2SA60"/>
<organism evidence="2 3">
    <name type="scientific">Ceratopteris richardii</name>
    <name type="common">Triangle waterfern</name>
    <dbReference type="NCBI Taxonomy" id="49495"/>
    <lineage>
        <taxon>Eukaryota</taxon>
        <taxon>Viridiplantae</taxon>
        <taxon>Streptophyta</taxon>
        <taxon>Embryophyta</taxon>
        <taxon>Tracheophyta</taxon>
        <taxon>Polypodiopsida</taxon>
        <taxon>Polypodiidae</taxon>
        <taxon>Polypodiales</taxon>
        <taxon>Pteridineae</taxon>
        <taxon>Pteridaceae</taxon>
        <taxon>Parkerioideae</taxon>
        <taxon>Ceratopteris</taxon>
    </lineage>
</organism>
<dbReference type="PANTHER" id="PTHR15131:SF3">
    <property type="entry name" value="SNRNA-ACTIVATING PROTEIN COMPLEX SUBUNIT 1"/>
    <property type="match status" value="1"/>
</dbReference>
<dbReference type="GO" id="GO:0019185">
    <property type="term" value="C:snRNA-activating protein complex"/>
    <property type="evidence" value="ECO:0007669"/>
    <property type="project" value="TreeGrafter"/>
</dbReference>
<protein>
    <submittedName>
        <fullName evidence="2">Uncharacterized protein</fullName>
    </submittedName>
</protein>
<comment type="caution">
    <text evidence="2">The sequence shown here is derived from an EMBL/GenBank/DDBJ whole genome shotgun (WGS) entry which is preliminary data.</text>
</comment>
<proteinExistence type="predicted"/>
<accession>A0A8T2SA60</accession>
<dbReference type="OMA" id="ADFKRVW"/>
<dbReference type="GO" id="GO:0042795">
    <property type="term" value="P:snRNA transcription by RNA polymerase II"/>
    <property type="evidence" value="ECO:0007669"/>
    <property type="project" value="TreeGrafter"/>
</dbReference>
<dbReference type="GO" id="GO:0043565">
    <property type="term" value="F:sequence-specific DNA binding"/>
    <property type="evidence" value="ECO:0007669"/>
    <property type="project" value="TreeGrafter"/>
</dbReference>
<dbReference type="OrthoDB" id="20127at2759"/>
<keyword evidence="3" id="KW-1185">Reference proteome</keyword>
<feature type="region of interest" description="Disordered" evidence="1">
    <location>
        <begin position="247"/>
        <end position="277"/>
    </location>
</feature>
<reference evidence="2" key="1">
    <citation type="submission" date="2021-08" db="EMBL/GenBank/DDBJ databases">
        <title>WGS assembly of Ceratopteris richardii.</title>
        <authorList>
            <person name="Marchant D.B."/>
            <person name="Chen G."/>
            <person name="Jenkins J."/>
            <person name="Shu S."/>
            <person name="Leebens-Mack J."/>
            <person name="Grimwood J."/>
            <person name="Schmutz J."/>
            <person name="Soltis P."/>
            <person name="Soltis D."/>
            <person name="Chen Z.-H."/>
        </authorList>
    </citation>
    <scope>NUCLEOTIDE SEQUENCE</scope>
    <source>
        <strain evidence="2">Whitten #5841</strain>
        <tissue evidence="2">Leaf</tissue>
    </source>
</reference>